<dbReference type="Gene3D" id="2.130.10.10">
    <property type="entry name" value="YVTN repeat-like/Quinoprotein amine dehydrogenase"/>
    <property type="match status" value="1"/>
</dbReference>
<dbReference type="EMBL" id="OBDY01000001">
    <property type="protein sequence ID" value="SNY03849.1"/>
    <property type="molecule type" value="Genomic_DNA"/>
</dbReference>
<protein>
    <recommendedName>
        <fullName evidence="4">Ig-like domain (Group 3)</fullName>
    </recommendedName>
</protein>
<sequence>MRKLRAALTAATVLGTAAVAVAVGTLDASASTELGGGALLPISTASDVAVDTARQRLLISDENTGQLLRTTYAGKVETTKTALPGIRGLALSADGQTLYAAVAEAHAIVALNPATLAETGRYPLGATVYPRTLALVAGRVWFGYDGSADNDYTGNFGSLDVAGGSPALHDATADRTSFHDAPQLLTAPGTPGTLVVADVSNNAMTSGAVAVYDVSGAKETLKVKSSSSDTFVRDTAVTADGASLIGFGVGCPIWKAPIASPYARITAYDNKICTPSSIDVNTDGRVAIGYNNSDGSTDVALYPAGTETAEQEFQLPNTAPENKPIPDQTGKVAWEPGGKRVFALGYNYKAEWRLWVLDGPEQTVPTTAPPVTRVSPSLTIGPTGTVSAYGTTATVTARLGAATTNRVVEIWADPYGTEPARLLRKTTVDAKGVLTATLKLTRTTAVQVKFAGDAKYLPATASAVLNTRVAIALQPSRQYKAAKIGTVPYRYYRKTVHPYFVTTMTPYPNRKQRLIFEVVSGGAWKTWRVLDLPLTSAGTSTFTLTGTHPVGARYRVRAVYLTGTSGDSVNYTTYGAYQYFTFTA</sequence>
<dbReference type="SUPFAM" id="SSF75011">
    <property type="entry name" value="3-carboxy-cis,cis-mucoante lactonizing enzyme"/>
    <property type="match status" value="1"/>
</dbReference>
<organism evidence="2 3">
    <name type="scientific">Paractinoplanes atraurantiacus</name>
    <dbReference type="NCBI Taxonomy" id="1036182"/>
    <lineage>
        <taxon>Bacteria</taxon>
        <taxon>Bacillati</taxon>
        <taxon>Actinomycetota</taxon>
        <taxon>Actinomycetes</taxon>
        <taxon>Micromonosporales</taxon>
        <taxon>Micromonosporaceae</taxon>
        <taxon>Paractinoplanes</taxon>
    </lineage>
</organism>
<gene>
    <name evidence="2" type="ORF">SAMN05421748_10151</name>
</gene>
<feature type="signal peptide" evidence="1">
    <location>
        <begin position="1"/>
        <end position="22"/>
    </location>
</feature>
<evidence type="ECO:0000313" key="3">
    <source>
        <dbReference type="Proteomes" id="UP000219612"/>
    </source>
</evidence>
<keyword evidence="3" id="KW-1185">Reference proteome</keyword>
<dbReference type="AlphaFoldDB" id="A0A285EXV7"/>
<evidence type="ECO:0000256" key="1">
    <source>
        <dbReference type="SAM" id="SignalP"/>
    </source>
</evidence>
<dbReference type="Proteomes" id="UP000219612">
    <property type="component" value="Unassembled WGS sequence"/>
</dbReference>
<name>A0A285EXV7_9ACTN</name>
<keyword evidence="1" id="KW-0732">Signal</keyword>
<reference evidence="2 3" key="1">
    <citation type="submission" date="2017-09" db="EMBL/GenBank/DDBJ databases">
        <authorList>
            <person name="Ehlers B."/>
            <person name="Leendertz F.H."/>
        </authorList>
    </citation>
    <scope>NUCLEOTIDE SEQUENCE [LARGE SCALE GENOMIC DNA]</scope>
    <source>
        <strain evidence="2 3">CGMCC 4.6857</strain>
    </source>
</reference>
<dbReference type="OrthoDB" id="4332189at2"/>
<dbReference type="RefSeq" id="WP_097317427.1">
    <property type="nucleotide sequence ID" value="NZ_OBDY01000001.1"/>
</dbReference>
<accession>A0A285EXV7</accession>
<evidence type="ECO:0000313" key="2">
    <source>
        <dbReference type="EMBL" id="SNY03849.1"/>
    </source>
</evidence>
<feature type="chain" id="PRO_5039017892" description="Ig-like domain (Group 3)" evidence="1">
    <location>
        <begin position="23"/>
        <end position="584"/>
    </location>
</feature>
<proteinExistence type="predicted"/>
<dbReference type="InterPro" id="IPR015943">
    <property type="entry name" value="WD40/YVTN_repeat-like_dom_sf"/>
</dbReference>
<evidence type="ECO:0008006" key="4">
    <source>
        <dbReference type="Google" id="ProtNLM"/>
    </source>
</evidence>